<sequence>MYGFTGAWVCTKTRQTDFRQFRNAGHAFMFADDVQFEHAFRFVTKAYDVFLSTAHNFKGCTIIAAPLPYRMCQVRAIMTTACDHACRTELHLLAGAPSPSAKL</sequence>
<comment type="caution">
    <text evidence="1">The sequence shown here is derived from an EMBL/GenBank/DDBJ whole genome shotgun (WGS) entry which is preliminary data.</text>
</comment>
<gene>
    <name evidence="1" type="ORF">ALQ30_101469</name>
</gene>
<evidence type="ECO:0000313" key="2">
    <source>
        <dbReference type="Proteomes" id="UP000281604"/>
    </source>
</evidence>
<name>A0A3M4AQL6_9PSED</name>
<organism evidence="1 2">
    <name type="scientific">Pseudomonas syringae pv. persicae</name>
    <dbReference type="NCBI Taxonomy" id="237306"/>
    <lineage>
        <taxon>Bacteria</taxon>
        <taxon>Pseudomonadati</taxon>
        <taxon>Pseudomonadota</taxon>
        <taxon>Gammaproteobacteria</taxon>
        <taxon>Pseudomonadales</taxon>
        <taxon>Pseudomonadaceae</taxon>
        <taxon>Pseudomonas</taxon>
    </lineage>
</organism>
<evidence type="ECO:0000313" key="1">
    <source>
        <dbReference type="EMBL" id="RMP09183.1"/>
    </source>
</evidence>
<dbReference type="AlphaFoldDB" id="A0A3M4AQL6"/>
<proteinExistence type="predicted"/>
<reference evidence="1 2" key="1">
    <citation type="submission" date="2018-08" db="EMBL/GenBank/DDBJ databases">
        <title>Recombination of ecologically and evolutionarily significant loci maintains genetic cohesion in the Pseudomonas syringae species complex.</title>
        <authorList>
            <person name="Dillon M."/>
            <person name="Thakur S."/>
            <person name="Almeida R.N.D."/>
            <person name="Weir B.S."/>
            <person name="Guttman D.S."/>
        </authorList>
    </citation>
    <scope>NUCLEOTIDE SEQUENCE [LARGE SCALE GENOMIC DNA]</scope>
    <source>
        <strain evidence="1 2">ICMP 3706</strain>
    </source>
</reference>
<dbReference type="Proteomes" id="UP000281604">
    <property type="component" value="Unassembled WGS sequence"/>
</dbReference>
<dbReference type="EMBL" id="RBQE01000207">
    <property type="protein sequence ID" value="RMP09183.1"/>
    <property type="molecule type" value="Genomic_DNA"/>
</dbReference>
<accession>A0A3M4AQL6</accession>
<protein>
    <submittedName>
        <fullName evidence="1">Uncharacterized protein</fullName>
    </submittedName>
</protein>